<feature type="transmembrane region" description="Helical" evidence="1">
    <location>
        <begin position="7"/>
        <end position="27"/>
    </location>
</feature>
<comment type="caution">
    <text evidence="2">The sequence shown here is derived from an EMBL/GenBank/DDBJ whole genome shotgun (WGS) entry which is preliminary data.</text>
</comment>
<reference evidence="2 3" key="1">
    <citation type="submission" date="2015-06" db="EMBL/GenBank/DDBJ databases">
        <title>Genome sequencing of Cronobacter sp. strain DJ34 isolated from petroleum contaminated sludge of Duliajan Oil Fields, Assam, India.</title>
        <authorList>
            <person name="Pal S."/>
            <person name="Banerjee T.D."/>
            <person name="Roy A."/>
            <person name="Sar P."/>
            <person name="Kazy S.K."/>
        </authorList>
    </citation>
    <scope>NUCLEOTIDE SEQUENCE [LARGE SCALE GENOMIC DNA]</scope>
    <source>
        <strain evidence="2 3">DJ34</strain>
    </source>
</reference>
<name>A0A0J8VMY0_9ENTR</name>
<feature type="transmembrane region" description="Helical" evidence="1">
    <location>
        <begin position="127"/>
        <end position="145"/>
    </location>
</feature>
<keyword evidence="1" id="KW-1133">Transmembrane helix</keyword>
<sequence>MEEKEMAARWWQTGLVVLGGLVCLNLLQNGVSAGLFFLLAMGLIFPLAVSIRLHQLTESGLVLIPLEYLGSQSAQDGSRQARFRRSLTNPCFFSPDRARQFFASALSVRLALQVGIMAMLLVQSRMLTPSLALLSVGLGAGWLLYGMVRSCVSLHAVLNRSWSVEQLVSDSQSEWYRAYLWWQNARMPALDTLLGLS</sequence>
<evidence type="ECO:0000256" key="1">
    <source>
        <dbReference type="SAM" id="Phobius"/>
    </source>
</evidence>
<accession>A0A0J8VMY0</accession>
<dbReference type="EMBL" id="LFEJ01000018">
    <property type="protein sequence ID" value="KMV33875.1"/>
    <property type="molecule type" value="Genomic_DNA"/>
</dbReference>
<dbReference type="AlphaFoldDB" id="A0A0J8VMY0"/>
<keyword evidence="1" id="KW-0472">Membrane</keyword>
<dbReference type="Proteomes" id="UP000037315">
    <property type="component" value="Unassembled WGS sequence"/>
</dbReference>
<evidence type="ECO:0000313" key="2">
    <source>
        <dbReference type="EMBL" id="KMV33875.1"/>
    </source>
</evidence>
<keyword evidence="1" id="KW-0812">Transmembrane</keyword>
<evidence type="ECO:0000313" key="3">
    <source>
        <dbReference type="Proteomes" id="UP000037315"/>
    </source>
</evidence>
<protein>
    <submittedName>
        <fullName evidence="2">Uncharacterized protein</fullName>
    </submittedName>
</protein>
<organism evidence="2 3">
    <name type="scientific">Franconibacter pulveris</name>
    <dbReference type="NCBI Taxonomy" id="435910"/>
    <lineage>
        <taxon>Bacteria</taxon>
        <taxon>Pseudomonadati</taxon>
        <taxon>Pseudomonadota</taxon>
        <taxon>Gammaproteobacteria</taxon>
        <taxon>Enterobacterales</taxon>
        <taxon>Enterobacteriaceae</taxon>
        <taxon>Franconibacter</taxon>
    </lineage>
</organism>
<proteinExistence type="predicted"/>
<gene>
    <name evidence="2" type="ORF">ACH50_14275</name>
</gene>
<feature type="transmembrane region" description="Helical" evidence="1">
    <location>
        <begin position="33"/>
        <end position="51"/>
    </location>
</feature>
<keyword evidence="3" id="KW-1185">Reference proteome</keyword>
<dbReference type="PATRIC" id="fig|1656095.3.peg.749"/>